<dbReference type="STRING" id="6265.A0A0B2UW09"/>
<accession>A0A0B2UW09</accession>
<dbReference type="Proteomes" id="UP000031036">
    <property type="component" value="Unassembled WGS sequence"/>
</dbReference>
<dbReference type="Pfam" id="PF00188">
    <property type="entry name" value="CAP"/>
    <property type="match status" value="1"/>
</dbReference>
<dbReference type="EMBL" id="JPKZ01003101">
    <property type="protein sequence ID" value="KHN73598.1"/>
    <property type="molecule type" value="Genomic_DNA"/>
</dbReference>
<dbReference type="OrthoDB" id="5853705at2759"/>
<dbReference type="InterPro" id="IPR001283">
    <property type="entry name" value="CRISP-related"/>
</dbReference>
<dbReference type="InterPro" id="IPR014044">
    <property type="entry name" value="CAP_dom"/>
</dbReference>
<evidence type="ECO:0000313" key="2">
    <source>
        <dbReference type="EMBL" id="KHN73598.1"/>
    </source>
</evidence>
<dbReference type="CDD" id="cd05380">
    <property type="entry name" value="CAP_euk"/>
    <property type="match status" value="1"/>
</dbReference>
<dbReference type="SUPFAM" id="SSF55797">
    <property type="entry name" value="PR-1-like"/>
    <property type="match status" value="1"/>
</dbReference>
<evidence type="ECO:0000259" key="1">
    <source>
        <dbReference type="SMART" id="SM00198"/>
    </source>
</evidence>
<comment type="caution">
    <text evidence="2">The sequence shown here is derived from an EMBL/GenBank/DDBJ whole genome shotgun (WGS) entry which is preliminary data.</text>
</comment>
<name>A0A0B2UW09_TOXCA</name>
<gene>
    <name evidence="2" type="primary">ASP</name>
    <name evidence="2" type="ORF">Tcan_06211</name>
</gene>
<dbReference type="OMA" id="GENIWEL"/>
<protein>
    <submittedName>
        <fullName evidence="2">Ancylostoma secreted protein</fullName>
    </submittedName>
</protein>
<feature type="domain" description="SCP" evidence="1">
    <location>
        <begin position="54"/>
        <end position="221"/>
    </location>
</feature>
<dbReference type="PANTHER" id="PTHR10334">
    <property type="entry name" value="CYSTEINE-RICH SECRETORY PROTEIN-RELATED"/>
    <property type="match status" value="1"/>
</dbReference>
<sequence length="266" mass="30037">MSFIKNDKIGCSFIVNIEAEMVSCFVSSDVLMFIALTAFAYECPHYANTVFNATARQAIVDKHNELRATLINGTTPMLDGQHAKSGKNIYKILYDCDLEKQSQQWADLCVYEHSPQNYRNGGENIWELFTTGKLGHPVPYALSAIMSWWNEVMEIDNRTADPSQNGYIFNGYIYEKASHWSQMAQDLTSHVGCGIRNCTTEGKWKNVLFVCEYRAQGNFNGGRIYEFGNGCTMDSECTLMPNSVCEKSTKLCVLVLFGNIFQNSIH</sequence>
<dbReference type="Gene3D" id="3.40.33.10">
    <property type="entry name" value="CAP"/>
    <property type="match status" value="1"/>
</dbReference>
<proteinExistence type="predicted"/>
<dbReference type="PRINTS" id="PR00837">
    <property type="entry name" value="V5TPXLIKE"/>
</dbReference>
<evidence type="ECO:0000313" key="3">
    <source>
        <dbReference type="Proteomes" id="UP000031036"/>
    </source>
</evidence>
<reference evidence="2 3" key="1">
    <citation type="submission" date="2014-11" db="EMBL/GenBank/DDBJ databases">
        <title>Genetic blueprint of the zoonotic pathogen Toxocara canis.</title>
        <authorList>
            <person name="Zhu X.-Q."/>
            <person name="Korhonen P.K."/>
            <person name="Cai H."/>
            <person name="Young N.D."/>
            <person name="Nejsum P."/>
            <person name="von Samson-Himmelstjerna G."/>
            <person name="Boag P.R."/>
            <person name="Tan P."/>
            <person name="Li Q."/>
            <person name="Min J."/>
            <person name="Yang Y."/>
            <person name="Wang X."/>
            <person name="Fang X."/>
            <person name="Hall R.S."/>
            <person name="Hofmann A."/>
            <person name="Sternberg P.W."/>
            <person name="Jex A.R."/>
            <person name="Gasser R.B."/>
        </authorList>
    </citation>
    <scope>NUCLEOTIDE SEQUENCE [LARGE SCALE GENOMIC DNA]</scope>
    <source>
        <strain evidence="2">PN_DK_2014</strain>
    </source>
</reference>
<keyword evidence="3" id="KW-1185">Reference proteome</keyword>
<organism evidence="2 3">
    <name type="scientific">Toxocara canis</name>
    <name type="common">Canine roundworm</name>
    <dbReference type="NCBI Taxonomy" id="6265"/>
    <lineage>
        <taxon>Eukaryota</taxon>
        <taxon>Metazoa</taxon>
        <taxon>Ecdysozoa</taxon>
        <taxon>Nematoda</taxon>
        <taxon>Chromadorea</taxon>
        <taxon>Rhabditida</taxon>
        <taxon>Spirurina</taxon>
        <taxon>Ascaridomorpha</taxon>
        <taxon>Ascaridoidea</taxon>
        <taxon>Toxocaridae</taxon>
        <taxon>Toxocara</taxon>
    </lineage>
</organism>
<dbReference type="InterPro" id="IPR035940">
    <property type="entry name" value="CAP_sf"/>
</dbReference>
<dbReference type="SMART" id="SM00198">
    <property type="entry name" value="SCP"/>
    <property type="match status" value="1"/>
</dbReference>
<dbReference type="AlphaFoldDB" id="A0A0B2UW09"/>